<dbReference type="InterPro" id="IPR036770">
    <property type="entry name" value="Ankyrin_rpt-contain_sf"/>
</dbReference>
<evidence type="ECO:0000256" key="2">
    <source>
        <dbReference type="ARBA" id="ARBA00023043"/>
    </source>
</evidence>
<dbReference type="Proteomes" id="UP000076967">
    <property type="component" value="Unassembled WGS sequence"/>
</dbReference>
<dbReference type="Pfam" id="PF12796">
    <property type="entry name" value="Ank_2"/>
    <property type="match status" value="1"/>
</dbReference>
<dbReference type="PROSITE" id="PS50088">
    <property type="entry name" value="ANK_REPEAT"/>
    <property type="match status" value="2"/>
</dbReference>
<gene>
    <name evidence="4" type="ORF">PGLA_14165</name>
</gene>
<dbReference type="PROSITE" id="PS50297">
    <property type="entry name" value="ANK_REP_REGION"/>
    <property type="match status" value="2"/>
</dbReference>
<proteinExistence type="predicted"/>
<organism evidence="4 5">
    <name type="scientific">Paenibacillus glacialis</name>
    <dbReference type="NCBI Taxonomy" id="494026"/>
    <lineage>
        <taxon>Bacteria</taxon>
        <taxon>Bacillati</taxon>
        <taxon>Bacillota</taxon>
        <taxon>Bacilli</taxon>
        <taxon>Bacillales</taxon>
        <taxon>Paenibacillaceae</taxon>
        <taxon>Paenibacillus</taxon>
    </lineage>
</organism>
<dbReference type="RefSeq" id="WP_068533777.1">
    <property type="nucleotide sequence ID" value="NZ_LVJH01000025.1"/>
</dbReference>
<evidence type="ECO:0000313" key="5">
    <source>
        <dbReference type="Proteomes" id="UP000076967"/>
    </source>
</evidence>
<evidence type="ECO:0000313" key="4">
    <source>
        <dbReference type="EMBL" id="OAB41965.1"/>
    </source>
</evidence>
<protein>
    <submittedName>
        <fullName evidence="4">Uncharacterized protein</fullName>
    </submittedName>
</protein>
<dbReference type="STRING" id="494026.PGLA_14165"/>
<dbReference type="SMART" id="SM00248">
    <property type="entry name" value="ANK"/>
    <property type="match status" value="3"/>
</dbReference>
<dbReference type="Gene3D" id="1.25.40.20">
    <property type="entry name" value="Ankyrin repeat-containing domain"/>
    <property type="match status" value="2"/>
</dbReference>
<feature type="repeat" description="ANK" evidence="3">
    <location>
        <begin position="37"/>
        <end position="69"/>
    </location>
</feature>
<feature type="repeat" description="ANK" evidence="3">
    <location>
        <begin position="100"/>
        <end position="134"/>
    </location>
</feature>
<keyword evidence="5" id="KW-1185">Reference proteome</keyword>
<reference evidence="4 5" key="1">
    <citation type="submission" date="2016-03" db="EMBL/GenBank/DDBJ databases">
        <title>Draft genome sequence of Paenibacillus glacialis DSM 22343.</title>
        <authorList>
            <person name="Shin S.-K."/>
            <person name="Yi H."/>
        </authorList>
    </citation>
    <scope>NUCLEOTIDE SEQUENCE [LARGE SCALE GENOMIC DNA]</scope>
    <source>
        <strain evidence="4 5">DSM 22343</strain>
    </source>
</reference>
<accession>A0A168KGC0</accession>
<sequence>MAYTFDDLYEAVEGDEFKKVKKILQADPTLITGKDDYEFSVLHGAVMTENTKMVEYLLDQGADVNALNDEGITPLHIALYPDVVTCLLNHGAEINKKCSDGSTPLHTQVADGEERLDIVGVLLAKGADKSIKDNDGQTPLDIARAREEEEMIELLS</sequence>
<evidence type="ECO:0000256" key="1">
    <source>
        <dbReference type="ARBA" id="ARBA00022737"/>
    </source>
</evidence>
<keyword evidence="2 3" id="KW-0040">ANK repeat</keyword>
<keyword evidence="1" id="KW-0677">Repeat</keyword>
<dbReference type="OrthoDB" id="5622506at2"/>
<dbReference type="AlphaFoldDB" id="A0A168KGC0"/>
<name>A0A168KGC0_9BACL</name>
<evidence type="ECO:0000256" key="3">
    <source>
        <dbReference type="PROSITE-ProRule" id="PRU00023"/>
    </source>
</evidence>
<dbReference type="InterPro" id="IPR002110">
    <property type="entry name" value="Ankyrin_rpt"/>
</dbReference>
<dbReference type="EMBL" id="LVJH01000025">
    <property type="protein sequence ID" value="OAB41965.1"/>
    <property type="molecule type" value="Genomic_DNA"/>
</dbReference>
<dbReference type="SUPFAM" id="SSF48403">
    <property type="entry name" value="Ankyrin repeat"/>
    <property type="match status" value="1"/>
</dbReference>
<dbReference type="Pfam" id="PF00023">
    <property type="entry name" value="Ank"/>
    <property type="match status" value="1"/>
</dbReference>
<dbReference type="PANTHER" id="PTHR24171">
    <property type="entry name" value="ANKYRIN REPEAT DOMAIN-CONTAINING PROTEIN 39-RELATED"/>
    <property type="match status" value="1"/>
</dbReference>
<comment type="caution">
    <text evidence="4">The sequence shown here is derived from an EMBL/GenBank/DDBJ whole genome shotgun (WGS) entry which is preliminary data.</text>
</comment>